<evidence type="ECO:0000313" key="2">
    <source>
        <dbReference type="Proteomes" id="UP001428290"/>
    </source>
</evidence>
<sequence length="108" mass="11736">MTTVDVNVQSRRVRLAHVSRILQLAAIIREEELVGDEEAYTMAEALLGEVAATADDWGTPQPASPLGVIATAWGLALRRNGTVLTLVPADLVLLREAITAWEQQYRAA</sequence>
<dbReference type="RefSeq" id="WP_345724400.1">
    <property type="nucleotide sequence ID" value="NZ_BAABRU010000024.1"/>
</dbReference>
<dbReference type="EMBL" id="BAABRU010000024">
    <property type="protein sequence ID" value="GAA5530804.1"/>
    <property type="molecule type" value="Genomic_DNA"/>
</dbReference>
<accession>A0ABP9X5Y3</accession>
<dbReference type="Proteomes" id="UP001428290">
    <property type="component" value="Unassembled WGS sequence"/>
</dbReference>
<reference evidence="1 2" key="1">
    <citation type="submission" date="2024-02" db="EMBL/GenBank/DDBJ databases">
        <title>Herpetosiphon gulosus NBRC 112829.</title>
        <authorList>
            <person name="Ichikawa N."/>
            <person name="Katano-Makiyama Y."/>
            <person name="Hidaka K."/>
        </authorList>
    </citation>
    <scope>NUCLEOTIDE SEQUENCE [LARGE SCALE GENOMIC DNA]</scope>
    <source>
        <strain evidence="1 2">NBRC 112829</strain>
    </source>
</reference>
<organism evidence="1 2">
    <name type="scientific">Herpetosiphon gulosus</name>
    <dbReference type="NCBI Taxonomy" id="1973496"/>
    <lineage>
        <taxon>Bacteria</taxon>
        <taxon>Bacillati</taxon>
        <taxon>Chloroflexota</taxon>
        <taxon>Chloroflexia</taxon>
        <taxon>Herpetosiphonales</taxon>
        <taxon>Herpetosiphonaceae</taxon>
        <taxon>Herpetosiphon</taxon>
    </lineage>
</organism>
<keyword evidence="2" id="KW-1185">Reference proteome</keyword>
<comment type="caution">
    <text evidence="1">The sequence shown here is derived from an EMBL/GenBank/DDBJ whole genome shotgun (WGS) entry which is preliminary data.</text>
</comment>
<protein>
    <submittedName>
        <fullName evidence="1">Uncharacterized protein</fullName>
    </submittedName>
</protein>
<name>A0ABP9X5Y3_9CHLR</name>
<proteinExistence type="predicted"/>
<gene>
    <name evidence="1" type="ORF">Hgul01_04627</name>
</gene>
<evidence type="ECO:0000313" key="1">
    <source>
        <dbReference type="EMBL" id="GAA5530804.1"/>
    </source>
</evidence>